<comment type="caution">
    <text evidence="2">The sequence shown here is derived from an EMBL/GenBank/DDBJ whole genome shotgun (WGS) entry which is preliminary data.</text>
</comment>
<protein>
    <submittedName>
        <fullName evidence="2">Uncharacterized protein</fullName>
    </submittedName>
</protein>
<keyword evidence="3" id="KW-1185">Reference proteome</keyword>
<dbReference type="EMBL" id="JADXDR010000219">
    <property type="protein sequence ID" value="KAI7835876.1"/>
    <property type="molecule type" value="Genomic_DNA"/>
</dbReference>
<evidence type="ECO:0000313" key="2">
    <source>
        <dbReference type="EMBL" id="KAI7835876.1"/>
    </source>
</evidence>
<dbReference type="AlphaFoldDB" id="A0AAD5DGS1"/>
<evidence type="ECO:0000256" key="1">
    <source>
        <dbReference type="SAM" id="MobiDB-lite"/>
    </source>
</evidence>
<gene>
    <name evidence="2" type="ORF">COHA_010224</name>
</gene>
<sequence>MNVPLDPEARSGLALSTGLGASALEAALGYDGKALLVAAPLLRGEGGMWHANLSVPAALSVLAAGQEGCRTLSSIFNVAPPDCLQATRLANIGSPEALVAALIELTWRFDLSLCCPARALTPTGTATSFWDEGQAANILVMLRDRDGEPLLDENGDPLYRRACEAAGLASAASRELLRQALLGTLLAELRASGKPLPIMPTLRNMTFCSTSLLAAAQQLDAFCCLMGITPAALYEAFYVPSLSSTQASRKKKFAKIMAERRRRSEACPRNPLNQDNWPSSLAYNRFKQLMRLRKAESPCPALSGQQPEAAVRFEWRRRLAAQVLAEQFCSDVCVLPAWTGEWVEVPASQVPCGRAWAYAPMPLLAAGDSEDDEADEAAAAAAHEQAVAEAAAVAAEEEEAAEAAMGE</sequence>
<feature type="region of interest" description="Disordered" evidence="1">
    <location>
        <begin position="388"/>
        <end position="407"/>
    </location>
</feature>
<name>A0AAD5DGS1_9CHLO</name>
<organism evidence="2 3">
    <name type="scientific">Chlorella ohadii</name>
    <dbReference type="NCBI Taxonomy" id="2649997"/>
    <lineage>
        <taxon>Eukaryota</taxon>
        <taxon>Viridiplantae</taxon>
        <taxon>Chlorophyta</taxon>
        <taxon>core chlorophytes</taxon>
        <taxon>Trebouxiophyceae</taxon>
        <taxon>Chlorellales</taxon>
        <taxon>Chlorellaceae</taxon>
        <taxon>Chlorella clade</taxon>
        <taxon>Chlorella</taxon>
    </lineage>
</organism>
<evidence type="ECO:0000313" key="3">
    <source>
        <dbReference type="Proteomes" id="UP001205105"/>
    </source>
</evidence>
<reference evidence="2" key="1">
    <citation type="submission" date="2020-11" db="EMBL/GenBank/DDBJ databases">
        <title>Chlorella ohadii genome sequencing and assembly.</title>
        <authorList>
            <person name="Murik O."/>
            <person name="Treves H."/>
            <person name="Kedem I."/>
            <person name="Shotland Y."/>
            <person name="Kaplan A."/>
        </authorList>
    </citation>
    <scope>NUCLEOTIDE SEQUENCE</scope>
    <source>
        <strain evidence="2">1</strain>
    </source>
</reference>
<proteinExistence type="predicted"/>
<accession>A0AAD5DGS1</accession>
<dbReference type="Proteomes" id="UP001205105">
    <property type="component" value="Unassembled WGS sequence"/>
</dbReference>